<sequence length="54" mass="5999">MKEWDCGREAAVEGLEGADSNGCVLRCIVPKFNGVEKSEPYARFITNKTHKISL</sequence>
<protein>
    <submittedName>
        <fullName evidence="1">Uncharacterized protein</fullName>
    </submittedName>
</protein>
<name>A0AAP0JXS7_9MAGN</name>
<dbReference type="Proteomes" id="UP001420932">
    <property type="component" value="Unassembled WGS sequence"/>
</dbReference>
<organism evidence="1 2">
    <name type="scientific">Stephania yunnanensis</name>
    <dbReference type="NCBI Taxonomy" id="152371"/>
    <lineage>
        <taxon>Eukaryota</taxon>
        <taxon>Viridiplantae</taxon>
        <taxon>Streptophyta</taxon>
        <taxon>Embryophyta</taxon>
        <taxon>Tracheophyta</taxon>
        <taxon>Spermatophyta</taxon>
        <taxon>Magnoliopsida</taxon>
        <taxon>Ranunculales</taxon>
        <taxon>Menispermaceae</taxon>
        <taxon>Menispermoideae</taxon>
        <taxon>Cissampelideae</taxon>
        <taxon>Stephania</taxon>
    </lineage>
</organism>
<reference evidence="1 2" key="1">
    <citation type="submission" date="2024-01" db="EMBL/GenBank/DDBJ databases">
        <title>Genome assemblies of Stephania.</title>
        <authorList>
            <person name="Yang L."/>
        </authorList>
    </citation>
    <scope>NUCLEOTIDE SEQUENCE [LARGE SCALE GENOMIC DNA]</scope>
    <source>
        <strain evidence="1">YNDBR</strain>
        <tissue evidence="1">Leaf</tissue>
    </source>
</reference>
<proteinExistence type="predicted"/>
<dbReference type="EMBL" id="JBBNAF010000005">
    <property type="protein sequence ID" value="KAK9142168.1"/>
    <property type="molecule type" value="Genomic_DNA"/>
</dbReference>
<comment type="caution">
    <text evidence="1">The sequence shown here is derived from an EMBL/GenBank/DDBJ whole genome shotgun (WGS) entry which is preliminary data.</text>
</comment>
<keyword evidence="2" id="KW-1185">Reference proteome</keyword>
<evidence type="ECO:0000313" key="1">
    <source>
        <dbReference type="EMBL" id="KAK9142168.1"/>
    </source>
</evidence>
<accession>A0AAP0JXS7</accession>
<evidence type="ECO:0000313" key="2">
    <source>
        <dbReference type="Proteomes" id="UP001420932"/>
    </source>
</evidence>
<gene>
    <name evidence="1" type="ORF">Syun_011568</name>
</gene>
<dbReference type="AlphaFoldDB" id="A0AAP0JXS7"/>